<dbReference type="EMBL" id="MAQE01000001">
    <property type="protein sequence ID" value="OBY53987.1"/>
    <property type="molecule type" value="Genomic_DNA"/>
</dbReference>
<reference evidence="4 5" key="1">
    <citation type="submission" date="2016-06" db="EMBL/GenBank/DDBJ databases">
        <title>Simultaneous identification of Haemophilus influenzae and Haemophilus haemolyticus using TaqMan real-time PCR.</title>
        <authorList>
            <person name="Price E.P."/>
            <person name="Sarovich D.S."/>
            <person name="Harris T."/>
            <person name="Spargo J.C."/>
            <person name="Nosworthy E."/>
            <person name="Beissbarth J."/>
            <person name="Smith-Vaughan H."/>
        </authorList>
    </citation>
    <scope>NUCLEOTIDE SEQUENCE [LARGE SCALE GENOMIC DNA]</scope>
    <source>
        <strain evidence="4 5">ATCC 7901</strain>
    </source>
</reference>
<dbReference type="AlphaFoldDB" id="A0AAP7GXZ9"/>
<accession>A0AAP7GXZ9</accession>
<dbReference type="Gene3D" id="3.40.50.410">
    <property type="entry name" value="von Willebrand factor, type A domain"/>
    <property type="match status" value="1"/>
</dbReference>
<feature type="transmembrane region" description="Helical" evidence="2">
    <location>
        <begin position="24"/>
        <end position="45"/>
    </location>
</feature>
<dbReference type="InterPro" id="IPR036465">
    <property type="entry name" value="vWFA_dom_sf"/>
</dbReference>
<feature type="region of interest" description="Disordered" evidence="1">
    <location>
        <begin position="76"/>
        <end position="108"/>
    </location>
</feature>
<evidence type="ECO:0000256" key="2">
    <source>
        <dbReference type="SAM" id="Phobius"/>
    </source>
</evidence>
<dbReference type="SUPFAM" id="SSF53300">
    <property type="entry name" value="vWA-like"/>
    <property type="match status" value="1"/>
</dbReference>
<comment type="caution">
    <text evidence="4">The sequence shown here is derived from an EMBL/GenBank/DDBJ whole genome shotgun (WGS) entry which is preliminary data.</text>
</comment>
<proteinExistence type="predicted"/>
<keyword evidence="2" id="KW-0812">Transmembrane</keyword>
<evidence type="ECO:0000259" key="3">
    <source>
        <dbReference type="Pfam" id="PF13400"/>
    </source>
</evidence>
<evidence type="ECO:0000313" key="5">
    <source>
        <dbReference type="Proteomes" id="UP000092746"/>
    </source>
</evidence>
<dbReference type="RefSeq" id="WP_065294580.1">
    <property type="nucleotide sequence ID" value="NZ_MAQE01000001.1"/>
</dbReference>
<dbReference type="Pfam" id="PF13400">
    <property type="entry name" value="Tad"/>
    <property type="match status" value="1"/>
</dbReference>
<gene>
    <name evidence="4" type="ORF">BBB52_00590</name>
</gene>
<feature type="domain" description="Putative Flp pilus-assembly TadG-like N-terminal" evidence="3">
    <location>
        <begin position="26"/>
        <end position="66"/>
    </location>
</feature>
<dbReference type="InterPro" id="IPR028087">
    <property type="entry name" value="Tad_N"/>
</dbReference>
<evidence type="ECO:0000256" key="1">
    <source>
        <dbReference type="SAM" id="MobiDB-lite"/>
    </source>
</evidence>
<dbReference type="Proteomes" id="UP000092746">
    <property type="component" value="Unassembled WGS sequence"/>
</dbReference>
<name>A0AAP7GXZ9_AGGAP</name>
<organism evidence="4 5">
    <name type="scientific">Aggregatibacter aphrophilus</name>
    <name type="common">Haemophilus aphrophilus</name>
    <dbReference type="NCBI Taxonomy" id="732"/>
    <lineage>
        <taxon>Bacteria</taxon>
        <taxon>Pseudomonadati</taxon>
        <taxon>Pseudomonadota</taxon>
        <taxon>Gammaproteobacteria</taxon>
        <taxon>Pasteurellales</taxon>
        <taxon>Pasteurellaceae</taxon>
        <taxon>Aggregatibacter</taxon>
    </lineage>
</organism>
<sequence>MKTKFKLTRALFKSIKHFNQDEQGVYAVMTALLAFPLLFLIAFTVDGTGALLDRTRLAQATDQATLLLITEDNANRDHKRDGDKHKDLITQDVSKEREEAKKNGSPFNTLDAQVKKRNQQLVQGLVKLYLRSDDSLASKNSSPVTIPGDFLAECKENTDPLDPNGKRKDVACTVQGTVQRKFILPWSHDLVSPEQLKDGRLAVNSGQAYVIKERQLTVPIELIMVTDLSRSMVEDLNGKGKEVRKDSKITILRDVVRKIENILLPVEPKSNVSQYNRIGFVTFAEGAREKDETHQCVLPYKLKTQSQKIRIHSEDSKRLGVDLSQDCRREKLAPGYEVNACYTRSTYSPNSILSKALATKSGGHSLWASIELMFDEILDVDATLKQIETFNGNKVNYPFKFEDGAYCLKDNDGKKTTQAWFHQGNRGVADALDKIIPYGGTAVTSGMLIGTNLLMDKNTAPEAQPEVLGTNTRRILLVLSDGEDNAPGKNTLLKLMEKNLCDKIRNQVNKLQDDNYPKQETQIHFVAFGYNPQIKAPKQYDAWNQCGYYHYASTPDDLFETFKQIISFEEEVGRSSSQKPKLFQ</sequence>
<feature type="compositionally biased region" description="Basic and acidic residues" evidence="1">
    <location>
        <begin position="76"/>
        <end position="102"/>
    </location>
</feature>
<keyword evidence="2" id="KW-0472">Membrane</keyword>
<keyword evidence="2" id="KW-1133">Transmembrane helix</keyword>
<evidence type="ECO:0000313" key="4">
    <source>
        <dbReference type="EMBL" id="OBY53987.1"/>
    </source>
</evidence>
<protein>
    <recommendedName>
        <fullName evidence="3">Putative Flp pilus-assembly TadG-like N-terminal domain-containing protein</fullName>
    </recommendedName>
</protein>